<evidence type="ECO:0000313" key="1">
    <source>
        <dbReference type="EMBL" id="ROI13938.1"/>
    </source>
</evidence>
<protein>
    <submittedName>
        <fullName evidence="1">IS1380 family transposase</fullName>
    </submittedName>
</protein>
<comment type="caution">
    <text evidence="1">The sequence shown here is derived from an EMBL/GenBank/DDBJ whole genome shotgun (WGS) entry which is preliminary data.</text>
</comment>
<dbReference type="Proteomes" id="UP000267623">
    <property type="component" value="Unassembled WGS sequence"/>
</dbReference>
<dbReference type="AlphaFoldDB" id="A0A3N0X9G1"/>
<proteinExistence type="predicted"/>
<evidence type="ECO:0000313" key="2">
    <source>
        <dbReference type="Proteomes" id="UP000267623"/>
    </source>
</evidence>
<organism evidence="1 2">
    <name type="scientific">Epilithonimonas hominis</name>
    <dbReference type="NCBI Taxonomy" id="420404"/>
    <lineage>
        <taxon>Bacteria</taxon>
        <taxon>Pseudomonadati</taxon>
        <taxon>Bacteroidota</taxon>
        <taxon>Flavobacteriia</taxon>
        <taxon>Flavobacteriales</taxon>
        <taxon>Weeksellaceae</taxon>
        <taxon>Chryseobacterium group</taxon>
        <taxon>Epilithonimonas</taxon>
    </lineage>
</organism>
<gene>
    <name evidence="1" type="ORF">EGH73_05780</name>
</gene>
<accession>A0A3N0X9G1</accession>
<name>A0A3N0X9G1_9FLAO</name>
<dbReference type="EMBL" id="RJTU01000038">
    <property type="protein sequence ID" value="ROI13938.1"/>
    <property type="molecule type" value="Genomic_DNA"/>
</dbReference>
<reference evidence="2" key="1">
    <citation type="submission" date="2018-11" db="EMBL/GenBank/DDBJ databases">
        <title>Proposal to divide the Flavobacteriaceae and reorganize its genera based on Amino Acid Identity values calculated from whole genome sequences.</title>
        <authorList>
            <person name="Nicholson A.C."/>
            <person name="Gulvik C.A."/>
            <person name="Whitney A.M."/>
            <person name="Humrighouse B.W."/>
            <person name="Bell M."/>
            <person name="Holmes B."/>
            <person name="Steigerwalt A."/>
            <person name="Villarma A."/>
            <person name="Sheth M."/>
            <person name="Batra D."/>
            <person name="Pryor J."/>
            <person name="Bernardet J.-F."/>
            <person name="Hugo C."/>
            <person name="Kampfer P."/>
            <person name="Newman J."/>
            <person name="Mcquiston J."/>
        </authorList>
    </citation>
    <scope>NUCLEOTIDE SEQUENCE [LARGE SCALE GENOMIC DNA]</scope>
    <source>
        <strain evidence="2">DSM 22165</strain>
    </source>
</reference>
<feature type="non-terminal residue" evidence="1">
    <location>
        <position position="1"/>
    </location>
</feature>
<sequence length="71" mass="8387">NLMSIFRLFVLQEKTQKTLSTLRYRTFAIGAYFEKVGDTLKLKIALTKKRRKWFVGIWDYPIDLSQKISTA</sequence>